<sequence length="288" mass="32592">MKKKYRVKVNRVGIIFIGITVFFGIAAVNTANNLLYLVVSSMLSFMLTSGILSLYNLRGLTIKLVPPAEVYAGRYETFRLIVENHKLLPSFLISFPSKLKNEVVPVVFKRAEAGVEIYFENRGFYESVEIMVATTFPVGLFERYYTEKVPVNLIVFPKPIVADLKAVDHQDAKKGQESLHSLTRGYDEVHSIREYRGEPVKLIHWKASAKTGTLYVKDTYSQEKKPIILSLDMVDGGLEEKISKLSYLIIRFIREGYPVGLKIGESVIKPDTGNMHKRELLSALALLK</sequence>
<name>D3DJ47_HYDTT</name>
<dbReference type="Proteomes" id="UP000002574">
    <property type="component" value="Chromosome"/>
</dbReference>
<evidence type="ECO:0000313" key="3">
    <source>
        <dbReference type="Proteomes" id="UP000002574"/>
    </source>
</evidence>
<reference evidence="2 3" key="1">
    <citation type="journal article" date="2010" name="J. Bacteriol.">
        <title>Complete genome sequence of the thermophilic, obligately chemolithoautotrophic hydrogen-oxidizing bacterium Hydrogenobacter thermophilus TK-6.</title>
        <authorList>
            <person name="Arai H."/>
            <person name="Kanbe H."/>
            <person name="Ishii M."/>
            <person name="Igarashi Y."/>
        </authorList>
    </citation>
    <scope>NUCLEOTIDE SEQUENCE [LARGE SCALE GENOMIC DNA]</scope>
    <source>
        <strain evidence="3">DSM 6534 / IAM 12695 / TK-6 [Tokyo]</strain>
    </source>
</reference>
<dbReference type="PANTHER" id="PTHR34351:SF1">
    <property type="entry name" value="SLR1927 PROTEIN"/>
    <property type="match status" value="1"/>
</dbReference>
<keyword evidence="1" id="KW-1133">Transmembrane helix</keyword>
<protein>
    <submittedName>
        <fullName evidence="2">Uncharacterized protein</fullName>
    </submittedName>
</protein>
<dbReference type="PANTHER" id="PTHR34351">
    <property type="entry name" value="SLR1927 PROTEIN-RELATED"/>
    <property type="match status" value="1"/>
</dbReference>
<accession>D3DJ47</accession>
<keyword evidence="1" id="KW-0472">Membrane</keyword>
<dbReference type="RefSeq" id="WP_012964029.1">
    <property type="nucleotide sequence ID" value="NC_013799.1"/>
</dbReference>
<evidence type="ECO:0000256" key="1">
    <source>
        <dbReference type="SAM" id="Phobius"/>
    </source>
</evidence>
<dbReference type="KEGG" id="hte:Hydth_1388"/>
<feature type="transmembrane region" description="Helical" evidence="1">
    <location>
        <begin position="12"/>
        <end position="28"/>
    </location>
</feature>
<evidence type="ECO:0000313" key="2">
    <source>
        <dbReference type="EMBL" id="BAI69849.1"/>
    </source>
</evidence>
<keyword evidence="3" id="KW-1185">Reference proteome</keyword>
<dbReference type="eggNOG" id="COG1721">
    <property type="taxonomic scope" value="Bacteria"/>
</dbReference>
<dbReference type="EMBL" id="AP011112">
    <property type="protein sequence ID" value="BAI69849.1"/>
    <property type="molecule type" value="Genomic_DNA"/>
</dbReference>
<dbReference type="AlphaFoldDB" id="D3DJ47"/>
<proteinExistence type="predicted"/>
<dbReference type="STRING" id="608538.HTH_1398"/>
<dbReference type="OrthoDB" id="9778037at2"/>
<organism evidence="2 3">
    <name type="scientific">Hydrogenobacter thermophilus (strain DSM 6534 / IAM 12695 / TK-6)</name>
    <dbReference type="NCBI Taxonomy" id="608538"/>
    <lineage>
        <taxon>Bacteria</taxon>
        <taxon>Pseudomonadati</taxon>
        <taxon>Aquificota</taxon>
        <taxon>Aquificia</taxon>
        <taxon>Aquificales</taxon>
        <taxon>Aquificaceae</taxon>
        <taxon>Hydrogenobacter</taxon>
    </lineage>
</organism>
<feature type="transmembrane region" description="Helical" evidence="1">
    <location>
        <begin position="34"/>
        <end position="55"/>
    </location>
</feature>
<keyword evidence="1" id="KW-0812">Transmembrane</keyword>
<gene>
    <name evidence="2" type="ordered locus">HTH_1398</name>
</gene>
<dbReference type="KEGG" id="hth:HTH_1398"/>